<comment type="subcellular location">
    <subcellularLocation>
        <location evidence="2 11">Secreted</location>
    </subcellularLocation>
</comment>
<dbReference type="Gene3D" id="2.60.120.260">
    <property type="entry name" value="Galactose-binding domain-like"/>
    <property type="match status" value="1"/>
</dbReference>
<dbReference type="InterPro" id="IPR011013">
    <property type="entry name" value="Gal_mutarotase_sf_dom"/>
</dbReference>
<dbReference type="PIRSF" id="PIRSF011794">
    <property type="entry name" value="Rhamnogalacturonase_B"/>
    <property type="match status" value="1"/>
</dbReference>
<accession>A0A9W4UHC7</accession>
<dbReference type="AlphaFoldDB" id="A0A9W4UHC7"/>
<evidence type="ECO:0000259" key="15">
    <source>
        <dbReference type="Pfam" id="PF14686"/>
    </source>
</evidence>
<name>A0A9W4UHC7_9PLEO</name>
<dbReference type="InterPro" id="IPR016590">
    <property type="entry name" value="Rhamnogalacturonase_B"/>
</dbReference>
<dbReference type="FunFam" id="2.70.98.10:FF:000020">
    <property type="entry name" value="Rhamnogalacturonate lyase A"/>
    <property type="match status" value="1"/>
</dbReference>
<dbReference type="Pfam" id="PF14683">
    <property type="entry name" value="CBM-like"/>
    <property type="match status" value="1"/>
</dbReference>
<keyword evidence="5" id="KW-0732">Signal</keyword>
<dbReference type="GO" id="GO:0071555">
    <property type="term" value="P:cell wall organization"/>
    <property type="evidence" value="ECO:0007669"/>
    <property type="project" value="UniProtKB-UniRule"/>
</dbReference>
<comment type="catalytic activity">
    <reaction evidence="1 11">
        <text>Endotype eliminative cleavage of L-alpha-rhamnopyranosyl-(1-&gt;4)-alpha-D-galactopyranosyluronic acid bonds of rhamnogalacturonan I domains in ramified hairy regions of pectin leaving L-rhamnopyranose at the reducing end and 4-deoxy-4,5-unsaturated D-galactopyranosyluronic acid at the non-reducing end.</text>
        <dbReference type="EC" id="4.2.2.23"/>
    </reaction>
</comment>
<dbReference type="Gene3D" id="2.60.40.1120">
    <property type="entry name" value="Carboxypeptidase-like, regulatory domain"/>
    <property type="match status" value="1"/>
</dbReference>
<dbReference type="InterPro" id="IPR008979">
    <property type="entry name" value="Galactose-bd-like_sf"/>
</dbReference>
<dbReference type="CDD" id="cd10317">
    <property type="entry name" value="RGL4_C"/>
    <property type="match status" value="1"/>
</dbReference>
<evidence type="ECO:0000256" key="2">
    <source>
        <dbReference type="ARBA" id="ARBA00004613"/>
    </source>
</evidence>
<evidence type="ECO:0000256" key="6">
    <source>
        <dbReference type="ARBA" id="ARBA00023157"/>
    </source>
</evidence>
<evidence type="ECO:0000313" key="17">
    <source>
        <dbReference type="Proteomes" id="UP001152607"/>
    </source>
</evidence>
<dbReference type="Pfam" id="PF14686">
    <property type="entry name" value="fn3_3"/>
    <property type="match status" value="1"/>
</dbReference>
<evidence type="ECO:0000259" key="14">
    <source>
        <dbReference type="Pfam" id="PF14683"/>
    </source>
</evidence>
<dbReference type="CDD" id="cd10320">
    <property type="entry name" value="RGL4_N"/>
    <property type="match status" value="1"/>
</dbReference>
<evidence type="ECO:0000256" key="8">
    <source>
        <dbReference type="ARBA" id="ARBA00023277"/>
    </source>
</evidence>
<evidence type="ECO:0000259" key="13">
    <source>
        <dbReference type="Pfam" id="PF09284"/>
    </source>
</evidence>
<dbReference type="Gene3D" id="2.70.98.10">
    <property type="match status" value="1"/>
</dbReference>
<dbReference type="Pfam" id="PF09284">
    <property type="entry name" value="RhgB_N"/>
    <property type="match status" value="1"/>
</dbReference>
<organism evidence="16 17">
    <name type="scientific">Periconia digitata</name>
    <dbReference type="NCBI Taxonomy" id="1303443"/>
    <lineage>
        <taxon>Eukaryota</taxon>
        <taxon>Fungi</taxon>
        <taxon>Dikarya</taxon>
        <taxon>Ascomycota</taxon>
        <taxon>Pezizomycotina</taxon>
        <taxon>Dothideomycetes</taxon>
        <taxon>Pleosporomycetidae</taxon>
        <taxon>Pleosporales</taxon>
        <taxon>Massarineae</taxon>
        <taxon>Periconiaceae</taxon>
        <taxon>Periconia</taxon>
    </lineage>
</organism>
<dbReference type="InterPro" id="IPR029413">
    <property type="entry name" value="RG-lyase_II"/>
</dbReference>
<keyword evidence="17" id="KW-1185">Reference proteome</keyword>
<dbReference type="GO" id="GO:0045490">
    <property type="term" value="P:pectin catabolic process"/>
    <property type="evidence" value="ECO:0007669"/>
    <property type="project" value="TreeGrafter"/>
</dbReference>
<evidence type="ECO:0000313" key="16">
    <source>
        <dbReference type="EMBL" id="CAI6335970.1"/>
    </source>
</evidence>
<dbReference type="InterPro" id="IPR015364">
    <property type="entry name" value="RhgB_N"/>
</dbReference>
<feature type="domain" description="Rhamnogalacturonan lyase" evidence="15">
    <location>
        <begin position="305"/>
        <end position="378"/>
    </location>
</feature>
<evidence type="ECO:0000256" key="5">
    <source>
        <dbReference type="ARBA" id="ARBA00022729"/>
    </source>
</evidence>
<dbReference type="GO" id="GO:0030246">
    <property type="term" value="F:carbohydrate binding"/>
    <property type="evidence" value="ECO:0007669"/>
    <property type="project" value="UniProtKB-UniRule"/>
</dbReference>
<sequence length="558" mass="59548">MLQGERAFERNRPSPSGYSDLIMMFLRSALLAAAAFSSSTLAAFGVTTSGTNIIVDAGSDNPFKVSVDSRSCDINSILYRSEEFQYKGKGSHISSGLGSATVRSEIISGKYAKITCTTSTLTHYIVVRSGDSTMFMATHTTAEPDIGELRFIARLDPNKLPLEHPFGAVSTTGGSSSTVEGSDVFVVNGQTRSKFYSSERFIDDYVQCVYRDNDAIHACMLMNSYSYEGSSGGPFFRDINTNNAGDSTNLYFYMNSGHVQTESWRTGLHGPYALSFSRSGIPTGKSMDTSFFSELNINGYVAPSARGTVTGTATGISGNFQRVLHWYNANAQYWAYADSSGAFTSPPMKPGTYTQVLYQTEYKVASSSVSVTAGRATTANIAAATESKTSLWKIGEWDGQPTGFRNADKFLRMHPSDSRMSSWGPLTYTVGSSSLNDVPMAVFKSVGGTFTIKFTLSAAQASGAATLRVGTTLSFAGGRPAVTINSLSPAVPAAPTKIDSRGVTRGAYRGFGEVYNFAVPAGTLISGSNTVTIGVASGSSGETFLSPNFILDAVELFR</sequence>
<proteinExistence type="inferred from homology"/>
<keyword evidence="8 11" id="KW-0119">Carbohydrate metabolism</keyword>
<gene>
    <name evidence="16" type="ORF">PDIGIT_LOCUS9058</name>
</gene>
<comment type="similarity">
    <text evidence="3 11">Belongs to the polysaccharide lyase 4 family.</text>
</comment>
<dbReference type="SUPFAM" id="SSF49452">
    <property type="entry name" value="Starch-binding domain-like"/>
    <property type="match status" value="1"/>
</dbReference>
<keyword evidence="9 11" id="KW-0961">Cell wall biogenesis/degradation</keyword>
<feature type="domain" description="Rhamnogalacturonase B N-terminal" evidence="13">
    <location>
        <begin position="44"/>
        <end position="299"/>
    </location>
</feature>
<feature type="disulfide bond" evidence="12">
    <location>
        <begin position="72"/>
        <end position="116"/>
    </location>
</feature>
<keyword evidence="6 12" id="KW-1015">Disulfide bond</keyword>
<dbReference type="OrthoDB" id="114708at2759"/>
<dbReference type="InterPro" id="IPR029411">
    <property type="entry name" value="RG-lyase_III"/>
</dbReference>
<protein>
    <recommendedName>
        <fullName evidence="11">Rhamnogalacturonate lyase</fullName>
        <ecNumber evidence="11">4.2.2.23</ecNumber>
    </recommendedName>
</protein>
<evidence type="ECO:0000256" key="1">
    <source>
        <dbReference type="ARBA" id="ARBA00001324"/>
    </source>
</evidence>
<feature type="domain" description="Rhamnogalacturonan lyase" evidence="14">
    <location>
        <begin position="391"/>
        <end position="556"/>
    </location>
</feature>
<dbReference type="EC" id="4.2.2.23" evidence="11"/>
<evidence type="ECO:0000256" key="4">
    <source>
        <dbReference type="ARBA" id="ARBA00022525"/>
    </source>
</evidence>
<dbReference type="SUPFAM" id="SSF74650">
    <property type="entry name" value="Galactose mutarotase-like"/>
    <property type="match status" value="1"/>
</dbReference>
<dbReference type="GO" id="GO:0005576">
    <property type="term" value="C:extracellular region"/>
    <property type="evidence" value="ECO:0007669"/>
    <property type="project" value="UniProtKB-SubCell"/>
</dbReference>
<evidence type="ECO:0000256" key="3">
    <source>
        <dbReference type="ARBA" id="ARBA00010418"/>
    </source>
</evidence>
<feature type="disulfide bond" evidence="12">
    <location>
        <begin position="208"/>
        <end position="219"/>
    </location>
</feature>
<dbReference type="InterPro" id="IPR013784">
    <property type="entry name" value="Carb-bd-like_fold"/>
</dbReference>
<dbReference type="CDD" id="cd10316">
    <property type="entry name" value="RGL4_M"/>
    <property type="match status" value="1"/>
</dbReference>
<dbReference type="Proteomes" id="UP001152607">
    <property type="component" value="Unassembled WGS sequence"/>
</dbReference>
<dbReference type="FunFam" id="2.60.120.260:FF:000102">
    <property type="entry name" value="Rhamnogalacturonate lyase A"/>
    <property type="match status" value="1"/>
</dbReference>
<keyword evidence="4 11" id="KW-0964">Secreted</keyword>
<dbReference type="PANTHER" id="PTHR36574:SF1">
    <property type="entry name" value="RHAMNOGALACTURONATE LYASE-RELATED"/>
    <property type="match status" value="1"/>
</dbReference>
<evidence type="ECO:0000256" key="11">
    <source>
        <dbReference type="PIRNR" id="PIRNR011794"/>
    </source>
</evidence>
<reference evidence="16" key="1">
    <citation type="submission" date="2023-01" db="EMBL/GenBank/DDBJ databases">
        <authorList>
            <person name="Van Ghelder C."/>
            <person name="Rancurel C."/>
        </authorList>
    </citation>
    <scope>NUCLEOTIDE SEQUENCE</scope>
    <source>
        <strain evidence="16">CNCM I-4278</strain>
    </source>
</reference>
<evidence type="ECO:0000256" key="12">
    <source>
        <dbReference type="PIRSR" id="PIRSR011794-1"/>
    </source>
</evidence>
<evidence type="ECO:0000256" key="7">
    <source>
        <dbReference type="ARBA" id="ARBA00023239"/>
    </source>
</evidence>
<dbReference type="EMBL" id="CAOQHR010000006">
    <property type="protein sequence ID" value="CAI6335970.1"/>
    <property type="molecule type" value="Genomic_DNA"/>
</dbReference>
<evidence type="ECO:0000256" key="9">
    <source>
        <dbReference type="ARBA" id="ARBA00023316"/>
    </source>
</evidence>
<comment type="caution">
    <text evidence="16">The sequence shown here is derived from an EMBL/GenBank/DDBJ whole genome shotgun (WGS) entry which is preliminary data.</text>
</comment>
<keyword evidence="7 11" id="KW-0456">Lyase</keyword>
<dbReference type="PANTHER" id="PTHR36574">
    <property type="entry name" value="RHAMNOGALACTURONATE LYASE-RELATED"/>
    <property type="match status" value="1"/>
</dbReference>
<keyword evidence="10 11" id="KW-0624">Polysaccharide degradation</keyword>
<dbReference type="InterPro" id="IPR014718">
    <property type="entry name" value="GH-type_carb-bd"/>
</dbReference>
<dbReference type="GO" id="GO:0102210">
    <property type="term" value="F:rhamnogalacturonan endolyase activity"/>
    <property type="evidence" value="ECO:0007669"/>
    <property type="project" value="UniProtKB-UniRule"/>
</dbReference>
<evidence type="ECO:0000256" key="10">
    <source>
        <dbReference type="ARBA" id="ARBA00023326"/>
    </source>
</evidence>
<dbReference type="SUPFAM" id="SSF49785">
    <property type="entry name" value="Galactose-binding domain-like"/>
    <property type="match status" value="1"/>
</dbReference>